<dbReference type="EMBL" id="UINC01108640">
    <property type="protein sequence ID" value="SVC74893.1"/>
    <property type="molecule type" value="Genomic_DNA"/>
</dbReference>
<gene>
    <name evidence="1" type="ORF">METZ01_LOCUS327747</name>
</gene>
<evidence type="ECO:0000313" key="1">
    <source>
        <dbReference type="EMBL" id="SVC74893.1"/>
    </source>
</evidence>
<protein>
    <submittedName>
        <fullName evidence="1">Uncharacterized protein</fullName>
    </submittedName>
</protein>
<name>A0A382PNB3_9ZZZZ</name>
<feature type="non-terminal residue" evidence="1">
    <location>
        <position position="1"/>
    </location>
</feature>
<reference evidence="1" key="1">
    <citation type="submission" date="2018-05" db="EMBL/GenBank/DDBJ databases">
        <authorList>
            <person name="Lanie J.A."/>
            <person name="Ng W.-L."/>
            <person name="Kazmierczak K.M."/>
            <person name="Andrzejewski T.M."/>
            <person name="Davidsen T.M."/>
            <person name="Wayne K.J."/>
            <person name="Tettelin H."/>
            <person name="Glass J.I."/>
            <person name="Rusch D."/>
            <person name="Podicherti R."/>
            <person name="Tsui H.-C.T."/>
            <person name="Winkler M.E."/>
        </authorList>
    </citation>
    <scope>NUCLEOTIDE SEQUENCE</scope>
</reference>
<dbReference type="AlphaFoldDB" id="A0A382PNB3"/>
<accession>A0A382PNB3</accession>
<organism evidence="1">
    <name type="scientific">marine metagenome</name>
    <dbReference type="NCBI Taxonomy" id="408172"/>
    <lineage>
        <taxon>unclassified sequences</taxon>
        <taxon>metagenomes</taxon>
        <taxon>ecological metagenomes</taxon>
    </lineage>
</organism>
<proteinExistence type="predicted"/>
<sequence length="32" mass="3318">PLHPHGHRGLTVAAVAAIVHRRPLPSSDGAAR</sequence>